<evidence type="ECO:0000313" key="1">
    <source>
        <dbReference type="EMBL" id="KOF73390.1"/>
    </source>
</evidence>
<dbReference type="EMBL" id="KQ423172">
    <property type="protein sequence ID" value="KOF73390.1"/>
    <property type="molecule type" value="Genomic_DNA"/>
</dbReference>
<accession>A0A0L8GA01</accession>
<protein>
    <submittedName>
        <fullName evidence="1">Uncharacterized protein</fullName>
    </submittedName>
</protein>
<name>A0A0L8GA01_OCTBM</name>
<gene>
    <name evidence="1" type="ORF">OCBIM_22037937mg</name>
</gene>
<proteinExistence type="predicted"/>
<sequence length="73" mass="8988">MDQILCWWSQLILEVLIHFCLHKYFSCHQFTKHVLKCNFQLNFSFVSTFVIFVFRNRKQCLILFLFLSYFISL</sequence>
<reference evidence="1" key="1">
    <citation type="submission" date="2015-07" db="EMBL/GenBank/DDBJ databases">
        <title>MeaNS - Measles Nucleotide Surveillance Program.</title>
        <authorList>
            <person name="Tran T."/>
            <person name="Druce J."/>
        </authorList>
    </citation>
    <scope>NUCLEOTIDE SEQUENCE</scope>
    <source>
        <strain evidence="1">UCB-OBI-ISO-001</strain>
        <tissue evidence="1">Gonad</tissue>
    </source>
</reference>
<organism evidence="1">
    <name type="scientific">Octopus bimaculoides</name>
    <name type="common">California two-spotted octopus</name>
    <dbReference type="NCBI Taxonomy" id="37653"/>
    <lineage>
        <taxon>Eukaryota</taxon>
        <taxon>Metazoa</taxon>
        <taxon>Spiralia</taxon>
        <taxon>Lophotrochozoa</taxon>
        <taxon>Mollusca</taxon>
        <taxon>Cephalopoda</taxon>
        <taxon>Coleoidea</taxon>
        <taxon>Octopodiformes</taxon>
        <taxon>Octopoda</taxon>
        <taxon>Incirrata</taxon>
        <taxon>Octopodidae</taxon>
        <taxon>Octopus</taxon>
    </lineage>
</organism>
<dbReference type="AlphaFoldDB" id="A0A0L8GA01"/>